<organism evidence="2 3">
    <name type="scientific">Mikania micrantha</name>
    <name type="common">bitter vine</name>
    <dbReference type="NCBI Taxonomy" id="192012"/>
    <lineage>
        <taxon>Eukaryota</taxon>
        <taxon>Viridiplantae</taxon>
        <taxon>Streptophyta</taxon>
        <taxon>Embryophyta</taxon>
        <taxon>Tracheophyta</taxon>
        <taxon>Spermatophyta</taxon>
        <taxon>Magnoliopsida</taxon>
        <taxon>eudicotyledons</taxon>
        <taxon>Gunneridae</taxon>
        <taxon>Pentapetalae</taxon>
        <taxon>asterids</taxon>
        <taxon>campanulids</taxon>
        <taxon>Asterales</taxon>
        <taxon>Asteraceae</taxon>
        <taxon>Asteroideae</taxon>
        <taxon>Heliantheae alliance</taxon>
        <taxon>Eupatorieae</taxon>
        <taxon>Mikania</taxon>
    </lineage>
</organism>
<dbReference type="EMBL" id="SZYD01000005">
    <property type="protein sequence ID" value="KAD6120074.1"/>
    <property type="molecule type" value="Genomic_DNA"/>
</dbReference>
<sequence length="84" mass="9228">MHPSIVPSSVLIPVAVLLLFLLPIGTESAFRPGFVYTRNRGRCTPQYALFPSQSVTFQNLMTFDATGKLNFSRIGAVGERRGRG</sequence>
<feature type="signal peptide" evidence="1">
    <location>
        <begin position="1"/>
        <end position="28"/>
    </location>
</feature>
<keyword evidence="1" id="KW-0732">Signal</keyword>
<comment type="caution">
    <text evidence="2">The sequence shown here is derived from an EMBL/GenBank/DDBJ whole genome shotgun (WGS) entry which is preliminary data.</text>
</comment>
<evidence type="ECO:0000313" key="2">
    <source>
        <dbReference type="EMBL" id="KAD6120074.1"/>
    </source>
</evidence>
<feature type="chain" id="PRO_5024393823" description="Legume lectin domain-containing protein" evidence="1">
    <location>
        <begin position="29"/>
        <end position="84"/>
    </location>
</feature>
<accession>A0A5N6PF57</accession>
<protein>
    <recommendedName>
        <fullName evidence="4">Legume lectin domain-containing protein</fullName>
    </recommendedName>
</protein>
<dbReference type="AlphaFoldDB" id="A0A5N6PF57"/>
<dbReference type="OrthoDB" id="1939167at2759"/>
<proteinExistence type="predicted"/>
<evidence type="ECO:0000313" key="3">
    <source>
        <dbReference type="Proteomes" id="UP000326396"/>
    </source>
</evidence>
<gene>
    <name evidence="2" type="ORF">E3N88_11345</name>
</gene>
<name>A0A5N6PF57_9ASTR</name>
<evidence type="ECO:0008006" key="4">
    <source>
        <dbReference type="Google" id="ProtNLM"/>
    </source>
</evidence>
<reference evidence="2 3" key="1">
    <citation type="submission" date="2019-05" db="EMBL/GenBank/DDBJ databases">
        <title>Mikania micrantha, genome provides insights into the molecular mechanism of rapid growth.</title>
        <authorList>
            <person name="Liu B."/>
        </authorList>
    </citation>
    <scope>NUCLEOTIDE SEQUENCE [LARGE SCALE GENOMIC DNA]</scope>
    <source>
        <strain evidence="2">NLD-2019</strain>
        <tissue evidence="2">Leaf</tissue>
    </source>
</reference>
<keyword evidence="3" id="KW-1185">Reference proteome</keyword>
<evidence type="ECO:0000256" key="1">
    <source>
        <dbReference type="SAM" id="SignalP"/>
    </source>
</evidence>
<dbReference type="Proteomes" id="UP000326396">
    <property type="component" value="Linkage Group LG13"/>
</dbReference>